<evidence type="ECO:0000256" key="1">
    <source>
        <dbReference type="ARBA" id="ARBA00005130"/>
    </source>
</evidence>
<dbReference type="InterPro" id="IPR050072">
    <property type="entry name" value="Peptidase_M20A"/>
</dbReference>
<keyword evidence="7 15" id="KW-0479">Metal-binding</keyword>
<dbReference type="GO" id="GO:0008777">
    <property type="term" value="F:acetylornithine deacetylase activity"/>
    <property type="evidence" value="ECO:0007669"/>
    <property type="project" value="TreeGrafter"/>
</dbReference>
<evidence type="ECO:0000256" key="9">
    <source>
        <dbReference type="ARBA" id="ARBA00022833"/>
    </source>
</evidence>
<dbReference type="GO" id="GO:0009014">
    <property type="term" value="F:succinyl-diaminopimelate desuccinylase activity"/>
    <property type="evidence" value="ECO:0007669"/>
    <property type="project" value="UniProtKB-UniRule"/>
</dbReference>
<dbReference type="Gene3D" id="3.40.630.10">
    <property type="entry name" value="Zn peptidases"/>
    <property type="match status" value="2"/>
</dbReference>
<dbReference type="GO" id="GO:0008270">
    <property type="term" value="F:zinc ion binding"/>
    <property type="evidence" value="ECO:0007669"/>
    <property type="project" value="UniProtKB-UniRule"/>
</dbReference>
<keyword evidence="11 15" id="KW-0457">Lysine biosynthesis</keyword>
<feature type="binding site" evidence="15">
    <location>
        <position position="118"/>
    </location>
    <ligand>
        <name>Zn(2+)</name>
        <dbReference type="ChEBI" id="CHEBI:29105"/>
        <label>2</label>
    </ligand>
</feature>
<dbReference type="OrthoDB" id="9809784at2"/>
<dbReference type="InterPro" id="IPR036264">
    <property type="entry name" value="Bact_exopeptidase_dim_dom"/>
</dbReference>
<feature type="binding site" evidence="15">
    <location>
        <position position="154"/>
    </location>
    <ligand>
        <name>Zn(2+)</name>
        <dbReference type="ChEBI" id="CHEBI:29105"/>
        <label>2</label>
    </ligand>
</feature>
<evidence type="ECO:0000256" key="6">
    <source>
        <dbReference type="ARBA" id="ARBA00022605"/>
    </source>
</evidence>
<feature type="domain" description="Peptidase M20 dimerisation" evidence="16">
    <location>
        <begin position="195"/>
        <end position="298"/>
    </location>
</feature>
<evidence type="ECO:0000256" key="11">
    <source>
        <dbReference type="ARBA" id="ARBA00023154"/>
    </source>
</evidence>
<dbReference type="Pfam" id="PF07687">
    <property type="entry name" value="M20_dimer"/>
    <property type="match status" value="1"/>
</dbReference>
<dbReference type="EC" id="3.5.1.18" evidence="4 15"/>
<dbReference type="Proteomes" id="UP000186406">
    <property type="component" value="Unassembled WGS sequence"/>
</dbReference>
<accession>A0A1M7ZKU2</accession>
<dbReference type="PANTHER" id="PTHR43808">
    <property type="entry name" value="ACETYLORNITHINE DEACETYLASE"/>
    <property type="match status" value="1"/>
</dbReference>
<keyword evidence="6 15" id="KW-0028">Amino-acid biosynthesis</keyword>
<dbReference type="NCBIfam" id="NF009557">
    <property type="entry name" value="PRK13009.1"/>
    <property type="match status" value="1"/>
</dbReference>
<dbReference type="PANTHER" id="PTHR43808:SF31">
    <property type="entry name" value="N-ACETYL-L-CITRULLINE DEACETYLASE"/>
    <property type="match status" value="1"/>
</dbReference>
<dbReference type="NCBIfam" id="TIGR01246">
    <property type="entry name" value="dapE_proteo"/>
    <property type="match status" value="1"/>
</dbReference>
<comment type="cofactor">
    <cofactor evidence="15">
        <name>Zn(2+)</name>
        <dbReference type="ChEBI" id="CHEBI:29105"/>
    </cofactor>
    <cofactor evidence="15">
        <name>Co(2+)</name>
        <dbReference type="ChEBI" id="CHEBI:48828"/>
    </cofactor>
    <text evidence="15">Binds 2 Zn(2+) or Co(2+) ions per subunit.</text>
</comment>
<reference evidence="17 18" key="1">
    <citation type="submission" date="2016-12" db="EMBL/GenBank/DDBJ databases">
        <authorList>
            <person name="Song W.-J."/>
            <person name="Kurnit D.M."/>
        </authorList>
    </citation>
    <scope>NUCLEOTIDE SEQUENCE [LARGE SCALE GENOMIC DNA]</scope>
    <source>
        <strain evidence="17 18">DSM 19599</strain>
    </source>
</reference>
<dbReference type="PROSITE" id="PS00759">
    <property type="entry name" value="ARGE_DAPE_CPG2_2"/>
    <property type="match status" value="1"/>
</dbReference>
<dbReference type="GO" id="GO:0050897">
    <property type="term" value="F:cobalt ion binding"/>
    <property type="evidence" value="ECO:0007669"/>
    <property type="project" value="UniProtKB-UniRule"/>
</dbReference>
<feature type="active site" description="Proton acceptor" evidence="15">
    <location>
        <position position="153"/>
    </location>
</feature>
<keyword evidence="8 15" id="KW-0378">Hydrolase</keyword>
<evidence type="ECO:0000313" key="18">
    <source>
        <dbReference type="Proteomes" id="UP000186406"/>
    </source>
</evidence>
<feature type="binding site" evidence="15">
    <location>
        <position position="182"/>
    </location>
    <ligand>
        <name>Zn(2+)</name>
        <dbReference type="ChEBI" id="CHEBI:29105"/>
        <label>1</label>
    </ligand>
</feature>
<dbReference type="SUPFAM" id="SSF53187">
    <property type="entry name" value="Zn-dependent exopeptidases"/>
    <property type="match status" value="1"/>
</dbReference>
<evidence type="ECO:0000256" key="12">
    <source>
        <dbReference type="ARBA" id="ARBA00023285"/>
    </source>
</evidence>
<gene>
    <name evidence="15" type="primary">dapE</name>
    <name evidence="17" type="ORF">SAMN02745172_02062</name>
</gene>
<keyword evidence="18" id="KW-1185">Reference proteome</keyword>
<keyword evidence="9 15" id="KW-0862">Zinc</keyword>
<evidence type="ECO:0000256" key="7">
    <source>
        <dbReference type="ARBA" id="ARBA00022723"/>
    </source>
</evidence>
<dbReference type="InterPro" id="IPR011650">
    <property type="entry name" value="Peptidase_M20_dimer"/>
</dbReference>
<dbReference type="SUPFAM" id="SSF55031">
    <property type="entry name" value="Bacterial exopeptidase dimerisation domain"/>
    <property type="match status" value="1"/>
</dbReference>
<protein>
    <recommendedName>
        <fullName evidence="5 15">Succinyl-diaminopimelate desuccinylase</fullName>
        <shortName evidence="15">SDAP desuccinylase</shortName>
        <ecNumber evidence="4 15">3.5.1.18</ecNumber>
    </recommendedName>
    <alternativeName>
        <fullName evidence="13 15">N-succinyl-LL-2,6-diaminoheptanedioate amidohydrolase</fullName>
    </alternativeName>
</protein>
<evidence type="ECO:0000256" key="14">
    <source>
        <dbReference type="ARBA" id="ARBA00051301"/>
    </source>
</evidence>
<feature type="binding site" evidence="15">
    <location>
        <position position="373"/>
    </location>
    <ligand>
        <name>Zn(2+)</name>
        <dbReference type="ChEBI" id="CHEBI:29105"/>
        <label>2</label>
    </ligand>
</feature>
<dbReference type="STRING" id="1123029.SAMN02745172_02062"/>
<dbReference type="HAMAP" id="MF_01690">
    <property type="entry name" value="DapE"/>
    <property type="match status" value="1"/>
</dbReference>
<evidence type="ECO:0000313" key="17">
    <source>
        <dbReference type="EMBL" id="SHO65296.1"/>
    </source>
</evidence>
<evidence type="ECO:0000256" key="13">
    <source>
        <dbReference type="ARBA" id="ARBA00031891"/>
    </source>
</evidence>
<evidence type="ECO:0000259" key="16">
    <source>
        <dbReference type="Pfam" id="PF07687"/>
    </source>
</evidence>
<dbReference type="Pfam" id="PF01546">
    <property type="entry name" value="Peptidase_M20"/>
    <property type="match status" value="1"/>
</dbReference>
<dbReference type="InterPro" id="IPR001261">
    <property type="entry name" value="ArgE/DapE_CS"/>
</dbReference>
<evidence type="ECO:0000256" key="3">
    <source>
        <dbReference type="ARBA" id="ARBA00011738"/>
    </source>
</evidence>
<evidence type="ECO:0000256" key="2">
    <source>
        <dbReference type="ARBA" id="ARBA00006746"/>
    </source>
</evidence>
<dbReference type="GO" id="GO:0019877">
    <property type="term" value="P:diaminopimelate biosynthetic process"/>
    <property type="evidence" value="ECO:0007669"/>
    <property type="project" value="UniProtKB-UniRule"/>
</dbReference>
<keyword evidence="10 15" id="KW-0220">Diaminopimelate biosynthesis</keyword>
<name>A0A1M7ZKU2_9HYPH</name>
<dbReference type="EMBL" id="FRXO01000003">
    <property type="protein sequence ID" value="SHO65296.1"/>
    <property type="molecule type" value="Genomic_DNA"/>
</dbReference>
<comment type="function">
    <text evidence="15">Catalyzes the hydrolysis of N-succinyl-L,L-diaminopimelic acid (SDAP), forming succinate and LL-2,6-diaminopimelate (DAP), an intermediate involved in the bacterial biosynthesis of lysine and meso-diaminopimelic acid, an essential component of bacterial cell walls.</text>
</comment>
<proteinExistence type="inferred from homology"/>
<feature type="binding site" evidence="15">
    <location>
        <position position="118"/>
    </location>
    <ligand>
        <name>Zn(2+)</name>
        <dbReference type="ChEBI" id="CHEBI:29105"/>
        <label>1</label>
    </ligand>
</feature>
<comment type="pathway">
    <text evidence="1 15">Amino-acid biosynthesis; L-lysine biosynthesis via DAP pathway; LL-2,6-diaminopimelate from (S)-tetrahydrodipicolinate (succinylase route): step 3/3.</text>
</comment>
<evidence type="ECO:0000256" key="8">
    <source>
        <dbReference type="ARBA" id="ARBA00022801"/>
    </source>
</evidence>
<dbReference type="GO" id="GO:0009089">
    <property type="term" value="P:lysine biosynthetic process via diaminopimelate"/>
    <property type="evidence" value="ECO:0007669"/>
    <property type="project" value="UniProtKB-UniRule"/>
</dbReference>
<comment type="subunit">
    <text evidence="3 15">Homodimer.</text>
</comment>
<evidence type="ECO:0000256" key="15">
    <source>
        <dbReference type="HAMAP-Rule" id="MF_01690"/>
    </source>
</evidence>
<keyword evidence="12 15" id="KW-0170">Cobalt</keyword>
<evidence type="ECO:0000256" key="5">
    <source>
        <dbReference type="ARBA" id="ARBA00022391"/>
    </source>
</evidence>
<dbReference type="PROSITE" id="PS00758">
    <property type="entry name" value="ARGE_DAPE_CPG2_1"/>
    <property type="match status" value="1"/>
</dbReference>
<evidence type="ECO:0000256" key="4">
    <source>
        <dbReference type="ARBA" id="ARBA00011921"/>
    </source>
</evidence>
<dbReference type="RefSeq" id="WP_073628144.1">
    <property type="nucleotide sequence ID" value="NZ_FRXO01000003.1"/>
</dbReference>
<comment type="catalytic activity">
    <reaction evidence="14 15">
        <text>N-succinyl-(2S,6S)-2,6-diaminopimelate + H2O = (2S,6S)-2,6-diaminopimelate + succinate</text>
        <dbReference type="Rhea" id="RHEA:22608"/>
        <dbReference type="ChEBI" id="CHEBI:15377"/>
        <dbReference type="ChEBI" id="CHEBI:30031"/>
        <dbReference type="ChEBI" id="CHEBI:57609"/>
        <dbReference type="ChEBI" id="CHEBI:58087"/>
        <dbReference type="EC" id="3.5.1.18"/>
    </reaction>
</comment>
<dbReference type="InterPro" id="IPR002933">
    <property type="entry name" value="Peptidase_M20"/>
</dbReference>
<sequence length="401" mass="41867">MAEDGDKAASRWTDGRAPLDFARRLIACPSVTPDAGAALDAVEAALAPAGFAVLRPVFEEAGTAPVENLYARFGRGEPHLAFAGHVDVVPPGDEAAWRHDPFGAVVHDGVLYGRGAVDMKGGVAAFLAAALDFLAARGDGFRGSISFLITGDEEGPSINGTVKLMQWCAARGEHFDAALVGEPTCTAALGDTIKIGRRGSMSGTVIVRGTQGHVAYPERARNPVPALLALAPALIDPPLDAGNTHFAPSNLEIVSVDVGNPSWNVIPAEARLRFNVRYNDLWTRPALKAEIERRLAGAAAARGEPAPEIVFERGSGDVFLTAPGPLVSALGAAIEAVTGLSPALSTGGGTSDARFIKDYCPVVEFGPVGTSMHKVDECVPVAELDALAAIYRAFLDRFFPA</sequence>
<organism evidence="17 18">
    <name type="scientific">Pseudoxanthobacter soli DSM 19599</name>
    <dbReference type="NCBI Taxonomy" id="1123029"/>
    <lineage>
        <taxon>Bacteria</taxon>
        <taxon>Pseudomonadati</taxon>
        <taxon>Pseudomonadota</taxon>
        <taxon>Alphaproteobacteria</taxon>
        <taxon>Hyphomicrobiales</taxon>
        <taxon>Segnochrobactraceae</taxon>
        <taxon>Pseudoxanthobacter</taxon>
    </lineage>
</organism>
<feature type="binding site" evidence="15">
    <location>
        <position position="85"/>
    </location>
    <ligand>
        <name>Zn(2+)</name>
        <dbReference type="ChEBI" id="CHEBI:29105"/>
        <label>1</label>
    </ligand>
</feature>
<dbReference type="InterPro" id="IPR005941">
    <property type="entry name" value="DapE_proteobac"/>
</dbReference>
<dbReference type="CDD" id="cd03891">
    <property type="entry name" value="M20_DapE_proteobac"/>
    <property type="match status" value="1"/>
</dbReference>
<evidence type="ECO:0000256" key="10">
    <source>
        <dbReference type="ARBA" id="ARBA00022915"/>
    </source>
</evidence>
<dbReference type="GO" id="GO:0006526">
    <property type="term" value="P:L-arginine biosynthetic process"/>
    <property type="evidence" value="ECO:0007669"/>
    <property type="project" value="TreeGrafter"/>
</dbReference>
<comment type="similarity">
    <text evidence="2 15">Belongs to the peptidase M20A family. DapE subfamily.</text>
</comment>
<dbReference type="AlphaFoldDB" id="A0A1M7ZKU2"/>
<dbReference type="UniPathway" id="UPA00034">
    <property type="reaction ID" value="UER00021"/>
</dbReference>
<feature type="active site" evidence="15">
    <location>
        <position position="87"/>
    </location>
</feature>